<dbReference type="AlphaFoldDB" id="A0A369W2E5"/>
<keyword evidence="3" id="KW-1185">Reference proteome</keyword>
<keyword evidence="1" id="KW-1133">Transmembrane helix</keyword>
<accession>A0A369W2E5</accession>
<feature type="transmembrane region" description="Helical" evidence="1">
    <location>
        <begin position="6"/>
        <end position="25"/>
    </location>
</feature>
<dbReference type="RefSeq" id="WP_114645988.1">
    <property type="nucleotide sequence ID" value="NZ_QQNH01000012.1"/>
</dbReference>
<evidence type="ECO:0000256" key="1">
    <source>
        <dbReference type="SAM" id="Phobius"/>
    </source>
</evidence>
<keyword evidence="1" id="KW-0812">Transmembrane</keyword>
<comment type="caution">
    <text evidence="2">The sequence shown here is derived from an EMBL/GenBank/DDBJ whole genome shotgun (WGS) entry which is preliminary data.</text>
</comment>
<keyword evidence="1" id="KW-0472">Membrane</keyword>
<evidence type="ECO:0008006" key="4">
    <source>
        <dbReference type="Google" id="ProtNLM"/>
    </source>
</evidence>
<gene>
    <name evidence="2" type="ORF">DVH29_09755</name>
</gene>
<proteinExistence type="predicted"/>
<sequence>MRHSWAVARWVPFAVISIASLWASARTTQGYRAPIFDWDISGPAIANALTKMPHITSMLMIFLLAVLAVGIGRLWLAALLTFVVGIGWEVVQMPTIGNNPRLADLAPDLVGIGLGWIIVAFGAMLWRRFRPAGERPDAGRA</sequence>
<dbReference type="EMBL" id="QQNH01000012">
    <property type="protein sequence ID" value="RDE08718.1"/>
    <property type="molecule type" value="Genomic_DNA"/>
</dbReference>
<name>A0A369W2E5_9HYPH</name>
<organism evidence="2 3">
    <name type="scientific">Pelagibacterium lacus</name>
    <dbReference type="NCBI Taxonomy" id="2282655"/>
    <lineage>
        <taxon>Bacteria</taxon>
        <taxon>Pseudomonadati</taxon>
        <taxon>Pseudomonadota</taxon>
        <taxon>Alphaproteobacteria</taxon>
        <taxon>Hyphomicrobiales</taxon>
        <taxon>Devosiaceae</taxon>
        <taxon>Pelagibacterium</taxon>
    </lineage>
</organism>
<evidence type="ECO:0000313" key="3">
    <source>
        <dbReference type="Proteomes" id="UP000253759"/>
    </source>
</evidence>
<feature type="transmembrane region" description="Helical" evidence="1">
    <location>
        <begin position="61"/>
        <end position="88"/>
    </location>
</feature>
<reference evidence="3" key="1">
    <citation type="submission" date="2018-07" db="EMBL/GenBank/DDBJ databases">
        <authorList>
            <person name="Liu B.-T."/>
            <person name="Du Z."/>
        </authorList>
    </citation>
    <scope>NUCLEOTIDE SEQUENCE [LARGE SCALE GENOMIC DNA]</scope>
    <source>
        <strain evidence="3">XYN52</strain>
    </source>
</reference>
<dbReference type="Proteomes" id="UP000253759">
    <property type="component" value="Unassembled WGS sequence"/>
</dbReference>
<dbReference type="OrthoDB" id="7959829at2"/>
<evidence type="ECO:0000313" key="2">
    <source>
        <dbReference type="EMBL" id="RDE08718.1"/>
    </source>
</evidence>
<feature type="transmembrane region" description="Helical" evidence="1">
    <location>
        <begin position="108"/>
        <end position="126"/>
    </location>
</feature>
<protein>
    <recommendedName>
        <fullName evidence="4">VanZ family protein</fullName>
    </recommendedName>
</protein>